<keyword evidence="1" id="KW-0175">Coiled coil</keyword>
<dbReference type="RefSeq" id="WP_277734849.1">
    <property type="nucleotide sequence ID" value="NZ_CP120734.1"/>
</dbReference>
<accession>A0ABY8EHP1</accession>
<name>A0ABY8EHP1_9FIRM</name>
<organism evidence="2 3">
    <name type="scientific">Tepidibacter hydrothermalis</name>
    <dbReference type="NCBI Taxonomy" id="3036126"/>
    <lineage>
        <taxon>Bacteria</taxon>
        <taxon>Bacillati</taxon>
        <taxon>Bacillota</taxon>
        <taxon>Clostridia</taxon>
        <taxon>Peptostreptococcales</taxon>
        <taxon>Peptostreptococcaceae</taxon>
        <taxon>Tepidibacter</taxon>
    </lineage>
</organism>
<evidence type="ECO:0000256" key="1">
    <source>
        <dbReference type="SAM" id="Coils"/>
    </source>
</evidence>
<dbReference type="EMBL" id="CP120734">
    <property type="protein sequence ID" value="WFD12446.1"/>
    <property type="molecule type" value="Genomic_DNA"/>
</dbReference>
<sequence length="64" mass="7458">MKKVHISSNCVEYIDTEQELEAKQLEKDKDLIIDNLLLENATLKQQLQDLQNMVDTLILKEVMV</sequence>
<reference evidence="2 3" key="1">
    <citation type="submission" date="2023-03" db="EMBL/GenBank/DDBJ databases">
        <title>Complete genome sequence of Tepidibacter sp. SWIR-1, isolated from a deep-sea hydrothermal vent.</title>
        <authorList>
            <person name="Li X."/>
        </authorList>
    </citation>
    <scope>NUCLEOTIDE SEQUENCE [LARGE SCALE GENOMIC DNA]</scope>
    <source>
        <strain evidence="2 3">SWIR-1</strain>
        <plasmid evidence="2 3">unnamed1</plasmid>
    </source>
</reference>
<dbReference type="Proteomes" id="UP001222800">
    <property type="component" value="Plasmid unnamed1"/>
</dbReference>
<keyword evidence="2" id="KW-0614">Plasmid</keyword>
<evidence type="ECO:0000313" key="3">
    <source>
        <dbReference type="Proteomes" id="UP001222800"/>
    </source>
</evidence>
<proteinExistence type="predicted"/>
<evidence type="ECO:0000313" key="2">
    <source>
        <dbReference type="EMBL" id="WFD12446.1"/>
    </source>
</evidence>
<geneLocation type="plasmid" evidence="2 3">
    <name>unnamed1</name>
</geneLocation>
<protein>
    <submittedName>
        <fullName evidence="2">Uncharacterized protein</fullName>
    </submittedName>
</protein>
<gene>
    <name evidence="2" type="ORF">P4S50_19905</name>
</gene>
<feature type="coiled-coil region" evidence="1">
    <location>
        <begin position="33"/>
        <end position="60"/>
    </location>
</feature>
<keyword evidence="3" id="KW-1185">Reference proteome</keyword>